<comment type="caution">
    <text evidence="1">The sequence shown here is derived from an EMBL/GenBank/DDBJ whole genome shotgun (WGS) entry which is preliminary data.</text>
</comment>
<dbReference type="Proteomes" id="UP001489719">
    <property type="component" value="Unassembled WGS sequence"/>
</dbReference>
<sequence>MTNATSRTFSLFSFGSNAQCQLSHSSAEDVDVPTRVEVRLPLPSRQDGVAISSNGNHTLLLILGQVYATGDNTYGQCFVPASTPRISTFHKIDTSFISAGLRPTFVAGGWDFSVVIASSSTHDEIYVVGHGPRGELGIGADTTTATTPQLMPDFPPRGCRVVQVCAGMGHTLVLFDDGNVYGWGHSRKGQLGPTNASRPACWTPTRLVFPDGFDPQKVVCGREFSAGIDRTGRIIVLHTAKDRHGLLDVPSRETITGWTDFQCGWTSLHVLLSSGRMVSWGNNSHCQHAPRTAPPISQISCGSEHTLALGYDGKIYAWGWGEHGNCGPRSVPDEVNVRHATPVFAVSDPKPNEIVYLGAGCATSWIGILHRE</sequence>
<protein>
    <submittedName>
        <fullName evidence="1">Regulator of chromosome condensation 1/beta-lactamase-inhibitor protein II</fullName>
    </submittedName>
</protein>
<evidence type="ECO:0000313" key="1">
    <source>
        <dbReference type="EMBL" id="KAK9320238.1"/>
    </source>
</evidence>
<dbReference type="EMBL" id="MU970138">
    <property type="protein sequence ID" value="KAK9320238.1"/>
    <property type="molecule type" value="Genomic_DNA"/>
</dbReference>
<proteinExistence type="predicted"/>
<organism evidence="1 2">
    <name type="scientific">Lipomyces orientalis</name>
    <dbReference type="NCBI Taxonomy" id="1233043"/>
    <lineage>
        <taxon>Eukaryota</taxon>
        <taxon>Fungi</taxon>
        <taxon>Dikarya</taxon>
        <taxon>Ascomycota</taxon>
        <taxon>Saccharomycotina</taxon>
        <taxon>Lipomycetes</taxon>
        <taxon>Lipomycetales</taxon>
        <taxon>Lipomycetaceae</taxon>
        <taxon>Lipomyces</taxon>
    </lineage>
</organism>
<reference evidence="2" key="1">
    <citation type="journal article" date="2024" name="Front. Bioeng. Biotechnol.">
        <title>Genome-scale model development and genomic sequencing of the oleaginous clade Lipomyces.</title>
        <authorList>
            <person name="Czajka J.J."/>
            <person name="Han Y."/>
            <person name="Kim J."/>
            <person name="Mondo S.J."/>
            <person name="Hofstad B.A."/>
            <person name="Robles A."/>
            <person name="Haridas S."/>
            <person name="Riley R."/>
            <person name="LaButti K."/>
            <person name="Pangilinan J."/>
            <person name="Andreopoulos W."/>
            <person name="Lipzen A."/>
            <person name="Yan J."/>
            <person name="Wang M."/>
            <person name="Ng V."/>
            <person name="Grigoriev I.V."/>
            <person name="Spatafora J.W."/>
            <person name="Magnuson J.K."/>
            <person name="Baker S.E."/>
            <person name="Pomraning K.R."/>
        </authorList>
    </citation>
    <scope>NUCLEOTIDE SEQUENCE [LARGE SCALE GENOMIC DNA]</scope>
    <source>
        <strain evidence="2">CBS 10300</strain>
    </source>
</reference>
<name>A0ACC3TGH4_9ASCO</name>
<accession>A0ACC3TGH4</accession>
<keyword evidence="2" id="KW-1185">Reference proteome</keyword>
<evidence type="ECO:0000313" key="2">
    <source>
        <dbReference type="Proteomes" id="UP001489719"/>
    </source>
</evidence>
<gene>
    <name evidence="1" type="ORF">V1517DRAFT_329933</name>
</gene>